<keyword evidence="3" id="KW-0809">Transit peptide</keyword>
<dbReference type="GO" id="GO:0003735">
    <property type="term" value="F:structural constituent of ribosome"/>
    <property type="evidence" value="ECO:0007669"/>
    <property type="project" value="InterPro"/>
</dbReference>
<proteinExistence type="inferred from homology"/>
<dbReference type="Proteomes" id="UP001341281">
    <property type="component" value="Chromosome 03"/>
</dbReference>
<dbReference type="InterPro" id="IPR033650">
    <property type="entry name" value="Ribosomal_mL46_NUDIX"/>
</dbReference>
<comment type="subcellular location">
    <subcellularLocation>
        <location evidence="1">Mitochondrion</location>
    </subcellularLocation>
</comment>
<evidence type="ECO:0000313" key="8">
    <source>
        <dbReference type="EMBL" id="WVZ66482.1"/>
    </source>
</evidence>
<comment type="similarity">
    <text evidence="2">Belongs to the mitochondrion-specific ribosomal protein mL46 family.</text>
</comment>
<dbReference type="AlphaFoldDB" id="A0AAQ3T7B4"/>
<evidence type="ECO:0000313" key="9">
    <source>
        <dbReference type="Proteomes" id="UP001341281"/>
    </source>
</evidence>
<keyword evidence="6" id="KW-0687">Ribonucleoprotein</keyword>
<reference evidence="8 9" key="1">
    <citation type="submission" date="2024-02" db="EMBL/GenBank/DDBJ databases">
        <title>High-quality chromosome-scale genome assembly of Pensacola bahiagrass (Paspalum notatum Flugge var. saurae).</title>
        <authorList>
            <person name="Vega J.M."/>
            <person name="Podio M."/>
            <person name="Orjuela J."/>
            <person name="Siena L.A."/>
            <person name="Pessino S.C."/>
            <person name="Combes M.C."/>
            <person name="Mariac C."/>
            <person name="Albertini E."/>
            <person name="Pupilli F."/>
            <person name="Ortiz J.P.A."/>
            <person name="Leblanc O."/>
        </authorList>
    </citation>
    <scope>NUCLEOTIDE SEQUENCE [LARGE SCALE GENOMIC DNA]</scope>
    <source>
        <strain evidence="8">R1</strain>
        <tissue evidence="8">Leaf</tissue>
    </source>
</reference>
<dbReference type="PANTHER" id="PTHR13124">
    <property type="entry name" value="39S RIBOSOMAL PROTEIN L46, MITOCHONDRIAL PRECURSOR-RELATED"/>
    <property type="match status" value="1"/>
</dbReference>
<evidence type="ECO:0000256" key="5">
    <source>
        <dbReference type="ARBA" id="ARBA00023128"/>
    </source>
</evidence>
<dbReference type="GO" id="GO:0005743">
    <property type="term" value="C:mitochondrial inner membrane"/>
    <property type="evidence" value="ECO:0007669"/>
    <property type="project" value="UniProtKB-ARBA"/>
</dbReference>
<dbReference type="CDD" id="cd04661">
    <property type="entry name" value="NUDIX_MRP_L46"/>
    <property type="match status" value="1"/>
</dbReference>
<evidence type="ECO:0000256" key="7">
    <source>
        <dbReference type="ARBA" id="ARBA00035190"/>
    </source>
</evidence>
<dbReference type="Gene3D" id="3.90.79.10">
    <property type="entry name" value="Nucleoside Triphosphate Pyrophosphohydrolase"/>
    <property type="match status" value="1"/>
</dbReference>
<evidence type="ECO:0000256" key="2">
    <source>
        <dbReference type="ARBA" id="ARBA00009070"/>
    </source>
</evidence>
<dbReference type="GO" id="GO:0005762">
    <property type="term" value="C:mitochondrial large ribosomal subunit"/>
    <property type="evidence" value="ECO:0007669"/>
    <property type="project" value="TreeGrafter"/>
</dbReference>
<dbReference type="PANTHER" id="PTHR13124:SF12">
    <property type="entry name" value="LARGE RIBOSOMAL SUBUNIT PROTEIN ML46"/>
    <property type="match status" value="1"/>
</dbReference>
<sequence length="248" mass="28380">MLSRSPATAGFLLRSLGRPHAFSSSAAYAPAASAKEVADGKLVASVLFERLPVVIPRIQPVVYAFQEFSFRWRQQYRRQYPEEILGKADARGKGDYHIDYVPAPRITEADETNDRKSLQRALDNKLCLLLYGDTYGAPDGKPVWHFPEKVYENEETMRSCAESALKSVIGELDNTYFVGNAPMAHMAVEQTESNVSLFKRFFFKSQVVGTTKYHIRKCKDYAWVTKDELLEYFPENKDFFSKMIIHIR</sequence>
<evidence type="ECO:0000256" key="3">
    <source>
        <dbReference type="ARBA" id="ARBA00022946"/>
    </source>
</evidence>
<evidence type="ECO:0000256" key="1">
    <source>
        <dbReference type="ARBA" id="ARBA00004173"/>
    </source>
</evidence>
<accession>A0AAQ3T7B4</accession>
<organism evidence="8 9">
    <name type="scientific">Paspalum notatum var. saurae</name>
    <dbReference type="NCBI Taxonomy" id="547442"/>
    <lineage>
        <taxon>Eukaryota</taxon>
        <taxon>Viridiplantae</taxon>
        <taxon>Streptophyta</taxon>
        <taxon>Embryophyta</taxon>
        <taxon>Tracheophyta</taxon>
        <taxon>Spermatophyta</taxon>
        <taxon>Magnoliopsida</taxon>
        <taxon>Liliopsida</taxon>
        <taxon>Poales</taxon>
        <taxon>Poaceae</taxon>
        <taxon>PACMAD clade</taxon>
        <taxon>Panicoideae</taxon>
        <taxon>Andropogonodae</taxon>
        <taxon>Paspaleae</taxon>
        <taxon>Paspalinae</taxon>
        <taxon>Paspalum</taxon>
    </lineage>
</organism>
<evidence type="ECO:0000256" key="6">
    <source>
        <dbReference type="ARBA" id="ARBA00023274"/>
    </source>
</evidence>
<dbReference type="InterPro" id="IPR040008">
    <property type="entry name" value="Ribosomal_mL46"/>
</dbReference>
<protein>
    <recommendedName>
        <fullName evidence="7">Large ribosomal subunit protein mL46</fullName>
    </recommendedName>
</protein>
<keyword evidence="9" id="KW-1185">Reference proteome</keyword>
<keyword evidence="4" id="KW-0689">Ribosomal protein</keyword>
<gene>
    <name evidence="8" type="ORF">U9M48_015692</name>
</gene>
<dbReference type="FunFam" id="3.90.79.10:FF:000018">
    <property type="entry name" value="39S ribosomal protein L46, mitochondrial"/>
    <property type="match status" value="1"/>
</dbReference>
<evidence type="ECO:0000256" key="4">
    <source>
        <dbReference type="ARBA" id="ARBA00022980"/>
    </source>
</evidence>
<keyword evidence="5" id="KW-0496">Mitochondrion</keyword>
<name>A0AAQ3T7B4_PASNO</name>
<dbReference type="EMBL" id="CP144747">
    <property type="protein sequence ID" value="WVZ66482.1"/>
    <property type="molecule type" value="Genomic_DNA"/>
</dbReference>